<keyword evidence="4" id="KW-1185">Reference proteome</keyword>
<keyword evidence="2" id="KW-1133">Transmembrane helix</keyword>
<sequence>MHQRHERARSEHARTRKLRRLTPRSLHRSPSALIPPSTATKQGEISFFSWQLSLVLILVGVTTTVSLLSLVGGQTVFQAVFQAIFQPITTLFLALPPRFLSVKGEGGSLLIVLGVLLALSCLIPGFLPGKARTVLAFANRSPDAYEQQSASMLPAERAAISSASSPPSPISEQRAAAAGTPVLPPPPPRSSSQSGARISQTGRIPWTTTPPPRRMIGGLTLLILVVIGGGIFFSTAIMPTMALTTTPDLPDMPTMPADPPPSPAHQTAHSQPDGGHAVVGELTFGSSGQLDPRSSAGSNDTVNVTITPLTPPPAGQQALAWLLPDHDGDEQHAPLLLGTLKANGHLTYTAPTHQDILATYSRFLVTNETQPPLLPTLDQQHWQYQGTISTTPSPTDHLSLLDHLRHLLASDPTLEHNGLSGGLLIWLNRNSEKILEWAGAARDGWAGGQQTTLIHRQVLRILEYLDGVASVKSTGDVPADAPILVDPTAGRIGLLQTQPPSVLPAFLSHVALHLQGLAHAPGATAAQQRLAQTLITALTTDTTLLKTVHHDAVLLTQMTDTHLRSPAALTLLNDMVTQATTAYTGQVDPVQGNTVGGLVSMGQAVQGVAAIPITTVSH</sequence>
<gene>
    <name evidence="3" type="ORF">KDI_48070</name>
</gene>
<keyword evidence="2" id="KW-0472">Membrane</keyword>
<feature type="transmembrane region" description="Helical" evidence="2">
    <location>
        <begin position="215"/>
        <end position="233"/>
    </location>
</feature>
<feature type="region of interest" description="Disordered" evidence="1">
    <location>
        <begin position="248"/>
        <end position="300"/>
    </location>
</feature>
<dbReference type="AlphaFoldDB" id="A0A5A5TJP4"/>
<dbReference type="OrthoDB" id="142316at2"/>
<dbReference type="Proteomes" id="UP000322530">
    <property type="component" value="Unassembled WGS sequence"/>
</dbReference>
<evidence type="ECO:0000256" key="1">
    <source>
        <dbReference type="SAM" id="MobiDB-lite"/>
    </source>
</evidence>
<dbReference type="RefSeq" id="WP_149404081.1">
    <property type="nucleotide sequence ID" value="NZ_BIXY01000100.1"/>
</dbReference>
<feature type="transmembrane region" description="Helical" evidence="2">
    <location>
        <begin position="47"/>
        <end position="70"/>
    </location>
</feature>
<feature type="transmembrane region" description="Helical" evidence="2">
    <location>
        <begin position="107"/>
        <end position="127"/>
    </location>
</feature>
<feature type="region of interest" description="Disordered" evidence="1">
    <location>
        <begin position="1"/>
        <end position="21"/>
    </location>
</feature>
<organism evidence="3 4">
    <name type="scientific">Dictyobacter arantiisoli</name>
    <dbReference type="NCBI Taxonomy" id="2014874"/>
    <lineage>
        <taxon>Bacteria</taxon>
        <taxon>Bacillati</taxon>
        <taxon>Chloroflexota</taxon>
        <taxon>Ktedonobacteria</taxon>
        <taxon>Ktedonobacterales</taxon>
        <taxon>Dictyobacteraceae</taxon>
        <taxon>Dictyobacter</taxon>
    </lineage>
</organism>
<protein>
    <submittedName>
        <fullName evidence="3">Uncharacterized protein</fullName>
    </submittedName>
</protein>
<evidence type="ECO:0000313" key="3">
    <source>
        <dbReference type="EMBL" id="GCF11243.1"/>
    </source>
</evidence>
<keyword evidence="2" id="KW-0812">Transmembrane</keyword>
<evidence type="ECO:0000313" key="4">
    <source>
        <dbReference type="Proteomes" id="UP000322530"/>
    </source>
</evidence>
<reference evidence="3 4" key="1">
    <citation type="submission" date="2019-01" db="EMBL/GenBank/DDBJ databases">
        <title>Draft genome sequence of Dictyobacter sp. Uno17.</title>
        <authorList>
            <person name="Wang C.M."/>
            <person name="Zheng Y."/>
            <person name="Sakai Y."/>
            <person name="Abe K."/>
            <person name="Yokota A."/>
            <person name="Yabe S."/>
        </authorList>
    </citation>
    <scope>NUCLEOTIDE SEQUENCE [LARGE SCALE GENOMIC DNA]</scope>
    <source>
        <strain evidence="3 4">Uno17</strain>
    </source>
</reference>
<proteinExistence type="predicted"/>
<comment type="caution">
    <text evidence="3">The sequence shown here is derived from an EMBL/GenBank/DDBJ whole genome shotgun (WGS) entry which is preliminary data.</text>
</comment>
<dbReference type="EMBL" id="BIXY01000100">
    <property type="protein sequence ID" value="GCF11243.1"/>
    <property type="molecule type" value="Genomic_DNA"/>
</dbReference>
<feature type="region of interest" description="Disordered" evidence="1">
    <location>
        <begin position="156"/>
        <end position="211"/>
    </location>
</feature>
<evidence type="ECO:0000256" key="2">
    <source>
        <dbReference type="SAM" id="Phobius"/>
    </source>
</evidence>
<name>A0A5A5TJP4_9CHLR</name>
<accession>A0A5A5TJP4</accession>